<dbReference type="InterPro" id="IPR010177">
    <property type="entry name" value="Paired_CXXCH_1"/>
</dbReference>
<dbReference type="PANTHER" id="PTHR35038">
    <property type="entry name" value="DISSIMILATORY SULFITE REDUCTASE SIRA"/>
    <property type="match status" value="1"/>
</dbReference>
<dbReference type="PROSITE" id="PS50853">
    <property type="entry name" value="FN3"/>
    <property type="match status" value="4"/>
</dbReference>
<dbReference type="RefSeq" id="WP_013121685.1">
    <property type="nucleotide sequence ID" value="NC_014152.1"/>
</dbReference>
<dbReference type="Gene3D" id="1.10.1130.10">
    <property type="entry name" value="Flavocytochrome C3, Chain A"/>
    <property type="match status" value="5"/>
</dbReference>
<dbReference type="SMART" id="SM00060">
    <property type="entry name" value="FN3"/>
    <property type="match status" value="6"/>
</dbReference>
<organism evidence="4 5">
    <name type="scientific">Thermincola potens (strain JR)</name>
    <dbReference type="NCBI Taxonomy" id="635013"/>
    <lineage>
        <taxon>Bacteria</taxon>
        <taxon>Bacillati</taxon>
        <taxon>Bacillota</taxon>
        <taxon>Clostridia</taxon>
        <taxon>Eubacteriales</taxon>
        <taxon>Thermincolaceae</taxon>
        <taxon>Thermincola</taxon>
    </lineage>
</organism>
<dbReference type="PANTHER" id="PTHR35038:SF8">
    <property type="entry name" value="C-TYPE POLYHEME CYTOCHROME OMCC"/>
    <property type="match status" value="1"/>
</dbReference>
<feature type="domain" description="Fibronectin type-III" evidence="3">
    <location>
        <begin position="2155"/>
        <end position="2245"/>
    </location>
</feature>
<name>D5XD19_THEPJ</name>
<feature type="compositionally biased region" description="Polar residues" evidence="2">
    <location>
        <begin position="2131"/>
        <end position="2144"/>
    </location>
</feature>
<dbReference type="CDD" id="cd00063">
    <property type="entry name" value="FN3"/>
    <property type="match status" value="3"/>
</dbReference>
<feature type="region of interest" description="Disordered" evidence="2">
    <location>
        <begin position="2131"/>
        <end position="2155"/>
    </location>
</feature>
<accession>D5XD19</accession>
<evidence type="ECO:0000256" key="2">
    <source>
        <dbReference type="SAM" id="MobiDB-lite"/>
    </source>
</evidence>
<dbReference type="SUPFAM" id="SSF49265">
    <property type="entry name" value="Fibronectin type III"/>
    <property type="match status" value="3"/>
</dbReference>
<dbReference type="Proteomes" id="UP000002377">
    <property type="component" value="Chromosome"/>
</dbReference>
<dbReference type="Gene3D" id="2.60.40.10">
    <property type="entry name" value="Immunoglobulins"/>
    <property type="match status" value="6"/>
</dbReference>
<keyword evidence="1" id="KW-0732">Signal</keyword>
<dbReference type="InterPro" id="IPR036116">
    <property type="entry name" value="FN3_sf"/>
</dbReference>
<sequence>MKRLPFEVVKYRHILWLLLVIGVVFAVPTVGQGWPTNHLDSSKTGQKPYCISCHSYSSGYVTLEKINGLVPTGANVSTNRNAAFTLSFRTTGLGYGRFTVAGAVMVPDTQKWQLSATPGGDVPWAIAEQSTVWGAPLNSPYVWCTAFSENNNPNAQKGVTLDDGTAPPAPFVDRNRIAHDEEFSVKVFVDESVPYGKYTLKLWGIGTASNGVLAYNEKTVTVNVYNDTTPPTAPGVPSFSEVSTSAATLDWTASGDAETGINGYEIYRGLSSDGPFEYVAFSRTNSYTDRELLAGTSYYYKINAVDNAGNTCWGTGVGSVTTDTGARTDLAAPAVPAGLSATLVTVPEDVYKRTVKLIWNANSEADITGYYVYRATSASGNYAALNDLPVNFTESHLLDADHNIVMRTVYFIDNTVRYGTTYYYRVMAVDAAGKVSELTSYVSSTPVVDVGGADPHGNYKSKNGMCQNCHSMHSSDGKELIYFSNVTNSCYTCHDGSQSKFNTRAAFDPAYNPSHHKVPEERYSCDECHNPHYDAATHPRLLAARSKEDGQIKRSGNDFCYACHGVNSDLQNPYGRDHHTPFEASKHNSLSPSSQATGIVCRNCHVPHGSRDYPLLVSANSENFCISCHKNVGFVQARVLRDDGTVLAGVYVGNYSNDYPGTQHHENFYGRNTCTMCHEPHGSLNNRYMLIYPFNDKWQTTTVGNWIYGPVDYSNNAEEDMLCFRCHDSRYYVGEGGDYRKIVVGSKFGNGNARNYHDHTAKLKVSCRACHDPHSGKSIFHDDSKPAGFEWNLNNDLYVNFDWAKQVGIATYSSYNNRLAFIPKYDANFFIYNFSCAITCHGSDHYIGGGKFRNYSRTTNAPPVKCNGCHDFDVFDKNSRHPVLGPISDSGYTVTCEQCHIEDHTQHNKTNPYGLKDTIVTNWVYNGEVRNITTTLPKTYDPVTGKEIPAYREFCWQCHGDVAGRSVLGDKKTLFQQGPHNNLERPQGVSPYGPGLDAPCLTCHTHHSSSNVRLLRTVFDGVTVDAETGKGKINACLACHDGYPAPLDIASKYNAATSAGHYIKADPAKKLLCTECHDSHGSTNKMYLLDTDNKYNTGITFEKGHTEKKTRWFCLACHPLYNEPGREQVVYNTAYTVKAGEVVIRQLPATVADHVYNSGTEKDCTICHDPHRPWPPTGGEDKCYSCHSRPNGEATDIKSLMGLTSQPGTGLLSKHPISDADSVNNTCTTMCHTGHPHEIRADHLQHVPNILDPLNPELNGEDDWEKNLCISCHNSGAPKSPYTIDLAKYDLRPHNYAKVIRTYPADDSSFIGNCDKCHLPHGSNFKPMLRKPKDELCVSCHNGKETDKNGKVIPDIKTLYSNAGHFYTEFPEAKLYCDECHIPHGSSNDKFLRDSAEMAPRQKITYINSSGVAQDIRFPDNLTGAGYNTRLFCTTCHKEYVAENVYTWVYYTSETTPGGQVKLRNIPLTGKHGVTINDHRVGQTKPCTFCHNPHDREPFGNDETCFVCHGTGGYATQIQPLTGLNGVWPENTVPKASYHPIRDVNTAGTNDCLNMCHTKHVHNPRANLIKDKRPYAGDVSAPAPPAVYAIASSANQVDLKVYAPDDTDVIGYYVYRSTDNINWVRYGTVNSRVYAPAYLWFYDGGLSVNQKVYYKVSAFDRKGNISDYSPVTWAVTSLSADTTKPDIPLNVTASLPLKEEMQSTSIVLNWSPSSDNYEVRRYNIYRTASASAKDDPGAYTLVGSTGSTSFVDGSLSENTTYYYRITAVDAAGNESAKSAWVSATTGYASGTVKAGYFWYKYGNDTITMHVYRPEDTSRIPTNQFMNGGQIKVELSVPAGFFNFGAVDAAKDRKVAKLTAFSDSTPDINLLGSFKEVHTDTRDIYSWTGQVPSQGSVYQLTVHMGVYKEMLGGNPVYSKQILNKEVIFVAPTVRSMKTYSDSARTVESLTFKPGDTVYVTAPSEYPTNGYTNSAVALYAYDGTLVSNFGSLNSANFDQSTGHVNFQGTLPATGLNNDCWYYIGATGSVSWSGIKAIDVYRQILVRTPDTTAPTAPSALTVSGAGQNNLVLTWTGSTDNVRVAGYNIFVKKASDSAYVLAGTAAPDVLTYEITGLEPGTAYNCYVTAFDNSGNDSAPSNTVTQSTPAEGPDTTAPTAPRDLRLVVNSSSSISVYWKANPAAEKVSSYSVFRSENNLDYYKLGTTGSTTFNDTGLIDNTAYYYKVVAHDRAGNTSEYSVTVNKTTKSSGENSIEGALCMSCHDGVSVPPAGYTVKSKIGTAYNKSKHNVDYDIMTFKDGSIYRGNCTKCHVPHGSDYGYLLRQKGDYNLCFLCHESASESGKYSGKRDFLLSAHGPNLDGKYIYSSATPRYWPGGTGVDSSVPAQSPDAVGDCFNCHAPHGRYDPITGEYIKSSAWAGNSTNLNRLCFTCHGDDPATFFGEWHGKTVYSATYHGNPEKNAKMRLTDALGQAWGAGECTNCHDPHGTQNPDMLRYPVNVAGPNMNELCMKCHDREDVLADTGLFDGSRVYLASEHGKKAQWLSEYNVGGFVYNKTSFLPGVCLNCHNSHGKTTDDSADAAKVIPKMLVIQDGPENEICNKCHENSAVRENQPGYFGRELYDKSAHKGVWPRPGALWPGGRYYGEANPEETRGKCINCHDPHGTAKRDWFGNIIHISGETFDEEEELCYTCHRSGVVSPIYDLKQFRDSGKLTGHMPWMTVNVHTYGEDLNSKPRHVECQDCHNVHAVESTWGITSLDERLPKALKGTWGIRITSWPTPNAPNYTKTGAGEWREKPVETDPDKYPYEIVSSDDPQFEEYMLCFKCHASYAPQSGGKRVVAFMNPKNASSHGFNPYSKNPTNFMNKALSRKVNGIPVADWLFRPGSPFNPNPDINVTGEPRRYKVTCSDCHGNSNPNGPKGPHGSNFDYLLKRDPKNIAFCTDCHYKEAYENANLTYAQYSFGYNTGHSRHGYYGLPTWQYVRKPELGGGWTTDPTQAANPAGVEYVARVNQLFGSNWCRWCHYAGQYWGDTKNVSVHGENASYPSPRNWYGTTTYTVYRGLNGYGMYFSASGDGQYDYSGCSTYNAELGLRSCGSH</sequence>
<keyword evidence="5" id="KW-1185">Reference proteome</keyword>
<feature type="domain" description="Fibronectin type-III" evidence="3">
    <location>
        <begin position="233"/>
        <end position="325"/>
    </location>
</feature>
<protein>
    <submittedName>
        <fullName evidence="4">Cytochrome C family protein</fullName>
    </submittedName>
</protein>
<feature type="domain" description="Fibronectin type-III" evidence="3">
    <location>
        <begin position="2053"/>
        <end position="2146"/>
    </location>
</feature>
<dbReference type="InterPro" id="IPR003961">
    <property type="entry name" value="FN3_dom"/>
</dbReference>
<feature type="domain" description="Fibronectin type-III" evidence="3">
    <location>
        <begin position="1687"/>
        <end position="1788"/>
    </location>
</feature>
<dbReference type="KEGG" id="tjr:TherJR_2863"/>
<dbReference type="EMBL" id="CP002028">
    <property type="protein sequence ID" value="ADG83695.1"/>
    <property type="molecule type" value="Genomic_DNA"/>
</dbReference>
<dbReference type="InterPro" id="IPR013783">
    <property type="entry name" value="Ig-like_fold"/>
</dbReference>
<proteinExistence type="predicted"/>
<dbReference type="NCBIfam" id="TIGR01905">
    <property type="entry name" value="paired_CXXCH_1"/>
    <property type="match status" value="4"/>
</dbReference>
<evidence type="ECO:0000313" key="5">
    <source>
        <dbReference type="Proteomes" id="UP000002377"/>
    </source>
</evidence>
<reference evidence="4 5" key="1">
    <citation type="submission" date="2010-05" db="EMBL/GenBank/DDBJ databases">
        <title>Complete sequence of Thermincola sp. JR.</title>
        <authorList>
            <consortium name="US DOE Joint Genome Institute"/>
            <person name="Lucas S."/>
            <person name="Copeland A."/>
            <person name="Lapidus A."/>
            <person name="Cheng J.-F."/>
            <person name="Bruce D."/>
            <person name="Goodwin L."/>
            <person name="Pitluck S."/>
            <person name="Chertkov O."/>
            <person name="Detter J.C."/>
            <person name="Han C."/>
            <person name="Tapia R."/>
            <person name="Land M."/>
            <person name="Hauser L."/>
            <person name="Kyrpides N."/>
            <person name="Mikhailova N."/>
            <person name="Hazen T.C."/>
            <person name="Woyke T."/>
        </authorList>
    </citation>
    <scope>NUCLEOTIDE SEQUENCE [LARGE SCALE GENOMIC DNA]</scope>
    <source>
        <strain evidence="4 5">JR</strain>
    </source>
</reference>
<dbReference type="Pfam" id="PF09699">
    <property type="entry name" value="Paired_CXXCH_1"/>
    <property type="match status" value="9"/>
</dbReference>
<dbReference type="Pfam" id="PF00041">
    <property type="entry name" value="fn3"/>
    <property type="match status" value="3"/>
</dbReference>
<dbReference type="SUPFAM" id="SSF48695">
    <property type="entry name" value="Multiheme cytochromes"/>
    <property type="match status" value="9"/>
</dbReference>
<gene>
    <name evidence="4" type="ordered locus">TherJR_2863</name>
</gene>
<evidence type="ECO:0000256" key="1">
    <source>
        <dbReference type="ARBA" id="ARBA00022729"/>
    </source>
</evidence>
<dbReference type="InterPro" id="IPR051829">
    <property type="entry name" value="Multiheme_Cytochr_ET"/>
</dbReference>
<dbReference type="STRING" id="635013.TherJR_2863"/>
<evidence type="ECO:0000313" key="4">
    <source>
        <dbReference type="EMBL" id="ADG83695.1"/>
    </source>
</evidence>
<dbReference type="HOGENOM" id="CLU_225869_0_0_9"/>
<dbReference type="eggNOG" id="COG4733">
    <property type="taxonomic scope" value="Bacteria"/>
</dbReference>
<evidence type="ECO:0000259" key="3">
    <source>
        <dbReference type="PROSITE" id="PS50853"/>
    </source>
</evidence>
<dbReference type="InterPro" id="IPR036280">
    <property type="entry name" value="Multihaem_cyt_sf"/>
</dbReference>